<dbReference type="SUPFAM" id="SSF52540">
    <property type="entry name" value="P-loop containing nucleoside triphosphate hydrolases"/>
    <property type="match status" value="1"/>
</dbReference>
<dbReference type="OMA" id="AYIEPWK"/>
<dbReference type="AlphaFoldDB" id="E9HTJ1"/>
<dbReference type="Gene3D" id="3.40.50.300">
    <property type="entry name" value="P-loop containing nucleotide triphosphate hydrolases"/>
    <property type="match status" value="1"/>
</dbReference>
<keyword evidence="4" id="KW-0067">ATP-binding</keyword>
<dbReference type="OrthoDB" id="1845775at2759"/>
<dbReference type="InterPro" id="IPR027417">
    <property type="entry name" value="P-loop_NTPase"/>
</dbReference>
<dbReference type="eggNOG" id="KOG4230">
    <property type="taxonomic scope" value="Eukaryota"/>
</dbReference>
<dbReference type="InterPro" id="IPR000559">
    <property type="entry name" value="Formate_THF_ligase"/>
</dbReference>
<organism evidence="5 6">
    <name type="scientific">Daphnia pulex</name>
    <name type="common">Water flea</name>
    <dbReference type="NCBI Taxonomy" id="6669"/>
    <lineage>
        <taxon>Eukaryota</taxon>
        <taxon>Metazoa</taxon>
        <taxon>Ecdysozoa</taxon>
        <taxon>Arthropoda</taxon>
        <taxon>Crustacea</taxon>
        <taxon>Branchiopoda</taxon>
        <taxon>Diplostraca</taxon>
        <taxon>Cladocera</taxon>
        <taxon>Anomopoda</taxon>
        <taxon>Daphniidae</taxon>
        <taxon>Daphnia</taxon>
    </lineage>
</organism>
<keyword evidence="3" id="KW-0547">Nucleotide-binding</keyword>
<dbReference type="GO" id="GO:0006730">
    <property type="term" value="P:one-carbon metabolic process"/>
    <property type="evidence" value="ECO:0007669"/>
    <property type="project" value="UniProtKB-KW"/>
</dbReference>
<accession>E9HTJ1</accession>
<evidence type="ECO:0000256" key="3">
    <source>
        <dbReference type="ARBA" id="ARBA00022741"/>
    </source>
</evidence>
<evidence type="ECO:0000313" key="5">
    <source>
        <dbReference type="EMBL" id="EFX64940.1"/>
    </source>
</evidence>
<dbReference type="STRING" id="6669.E9HTJ1"/>
<reference evidence="5 6" key="1">
    <citation type="journal article" date="2011" name="Science">
        <title>The ecoresponsive genome of Daphnia pulex.</title>
        <authorList>
            <person name="Colbourne J.K."/>
            <person name="Pfrender M.E."/>
            <person name="Gilbert D."/>
            <person name="Thomas W.K."/>
            <person name="Tucker A."/>
            <person name="Oakley T.H."/>
            <person name="Tokishita S."/>
            <person name="Aerts A."/>
            <person name="Arnold G.J."/>
            <person name="Basu M.K."/>
            <person name="Bauer D.J."/>
            <person name="Caceres C.E."/>
            <person name="Carmel L."/>
            <person name="Casola C."/>
            <person name="Choi J.H."/>
            <person name="Detter J.C."/>
            <person name="Dong Q."/>
            <person name="Dusheyko S."/>
            <person name="Eads B.D."/>
            <person name="Frohlich T."/>
            <person name="Geiler-Samerotte K.A."/>
            <person name="Gerlach D."/>
            <person name="Hatcher P."/>
            <person name="Jogdeo S."/>
            <person name="Krijgsveld J."/>
            <person name="Kriventseva E.V."/>
            <person name="Kultz D."/>
            <person name="Laforsch C."/>
            <person name="Lindquist E."/>
            <person name="Lopez J."/>
            <person name="Manak J.R."/>
            <person name="Muller J."/>
            <person name="Pangilinan J."/>
            <person name="Patwardhan R.P."/>
            <person name="Pitluck S."/>
            <person name="Pritham E.J."/>
            <person name="Rechtsteiner A."/>
            <person name="Rho M."/>
            <person name="Rogozin I.B."/>
            <person name="Sakarya O."/>
            <person name="Salamov A."/>
            <person name="Schaack S."/>
            <person name="Shapiro H."/>
            <person name="Shiga Y."/>
            <person name="Skalitzky C."/>
            <person name="Smith Z."/>
            <person name="Souvorov A."/>
            <person name="Sung W."/>
            <person name="Tang Z."/>
            <person name="Tsuchiya D."/>
            <person name="Tu H."/>
            <person name="Vos H."/>
            <person name="Wang M."/>
            <person name="Wolf Y.I."/>
            <person name="Yamagata H."/>
            <person name="Yamada T."/>
            <person name="Ye Y."/>
            <person name="Shaw J.R."/>
            <person name="Andrews J."/>
            <person name="Crease T.J."/>
            <person name="Tang H."/>
            <person name="Lucas S.M."/>
            <person name="Robertson H.M."/>
            <person name="Bork P."/>
            <person name="Koonin E.V."/>
            <person name="Zdobnov E.M."/>
            <person name="Grigoriev I.V."/>
            <person name="Lynch M."/>
            <person name="Boore J.L."/>
        </authorList>
    </citation>
    <scope>NUCLEOTIDE SEQUENCE [LARGE SCALE GENOMIC DNA]</scope>
</reference>
<feature type="non-terminal residue" evidence="5">
    <location>
        <position position="95"/>
    </location>
</feature>
<dbReference type="KEGG" id="dpx:DAPPUDRAFT_65816"/>
<dbReference type="GO" id="GO:0005524">
    <property type="term" value="F:ATP binding"/>
    <property type="evidence" value="ECO:0007669"/>
    <property type="project" value="UniProtKB-KW"/>
</dbReference>
<keyword evidence="6" id="KW-1185">Reference proteome</keyword>
<sequence>PFANIAHGNSPIIQEQITRLVGHKGFVLTEARFGADIGLEKFIHIKRRASGLKPDVVVSVATVSALKMHGGCPHVVLRNPIQAAYIEPWKQDFII</sequence>
<dbReference type="InParanoid" id="E9HTJ1"/>
<evidence type="ECO:0008006" key="7">
    <source>
        <dbReference type="Google" id="ProtNLM"/>
    </source>
</evidence>
<keyword evidence="1" id="KW-0554">One-carbon metabolism</keyword>
<evidence type="ECO:0000256" key="1">
    <source>
        <dbReference type="ARBA" id="ARBA00022563"/>
    </source>
</evidence>
<dbReference type="EMBL" id="GL732775">
    <property type="protein sequence ID" value="EFX64940.1"/>
    <property type="molecule type" value="Genomic_DNA"/>
</dbReference>
<dbReference type="GO" id="GO:0004329">
    <property type="term" value="F:formate-tetrahydrofolate ligase activity"/>
    <property type="evidence" value="ECO:0007669"/>
    <property type="project" value="InterPro"/>
</dbReference>
<evidence type="ECO:0000256" key="4">
    <source>
        <dbReference type="ARBA" id="ARBA00022840"/>
    </source>
</evidence>
<gene>
    <name evidence="5" type="ORF">DAPPUDRAFT_65816</name>
</gene>
<keyword evidence="2" id="KW-0436">Ligase</keyword>
<dbReference type="HOGENOM" id="CLU_184896_0_0_1"/>
<evidence type="ECO:0000256" key="2">
    <source>
        <dbReference type="ARBA" id="ARBA00022598"/>
    </source>
</evidence>
<protein>
    <recommendedName>
        <fullName evidence="7">Formate--tetrahydrofolate ligase</fullName>
    </recommendedName>
</protein>
<name>E9HTJ1_DAPPU</name>
<proteinExistence type="predicted"/>
<evidence type="ECO:0000313" key="6">
    <source>
        <dbReference type="Proteomes" id="UP000000305"/>
    </source>
</evidence>
<dbReference type="Proteomes" id="UP000000305">
    <property type="component" value="Unassembled WGS sequence"/>
</dbReference>
<dbReference type="Pfam" id="PF01268">
    <property type="entry name" value="FTHFS"/>
    <property type="match status" value="1"/>
</dbReference>